<proteinExistence type="predicted"/>
<gene>
    <name evidence="1" type="ORF">SPELUC_LOCUS15356</name>
</gene>
<protein>
    <submittedName>
        <fullName evidence="1">9040_t:CDS:1</fullName>
    </submittedName>
</protein>
<organism evidence="1 2">
    <name type="scientific">Cetraspora pellucida</name>
    <dbReference type="NCBI Taxonomy" id="1433469"/>
    <lineage>
        <taxon>Eukaryota</taxon>
        <taxon>Fungi</taxon>
        <taxon>Fungi incertae sedis</taxon>
        <taxon>Mucoromycota</taxon>
        <taxon>Glomeromycotina</taxon>
        <taxon>Glomeromycetes</taxon>
        <taxon>Diversisporales</taxon>
        <taxon>Gigasporaceae</taxon>
        <taxon>Cetraspora</taxon>
    </lineage>
</organism>
<feature type="non-terminal residue" evidence="1">
    <location>
        <position position="1"/>
    </location>
</feature>
<keyword evidence="2" id="KW-1185">Reference proteome</keyword>
<comment type="caution">
    <text evidence="1">The sequence shown here is derived from an EMBL/GenBank/DDBJ whole genome shotgun (WGS) entry which is preliminary data.</text>
</comment>
<accession>A0ACA9QTH1</accession>
<sequence length="69" mass="7212">SSNEISSISISSRVVVAVTVIFGNLVVGDHPLDNASWNACCSVGNFISLISCHALCTIAKASLLYSLNE</sequence>
<dbReference type="Proteomes" id="UP000789366">
    <property type="component" value="Unassembled WGS sequence"/>
</dbReference>
<name>A0ACA9QTH1_9GLOM</name>
<evidence type="ECO:0000313" key="1">
    <source>
        <dbReference type="EMBL" id="CAG8764501.1"/>
    </source>
</evidence>
<evidence type="ECO:0000313" key="2">
    <source>
        <dbReference type="Proteomes" id="UP000789366"/>
    </source>
</evidence>
<reference evidence="1" key="1">
    <citation type="submission" date="2021-06" db="EMBL/GenBank/DDBJ databases">
        <authorList>
            <person name="Kallberg Y."/>
            <person name="Tangrot J."/>
            <person name="Rosling A."/>
        </authorList>
    </citation>
    <scope>NUCLEOTIDE SEQUENCE</scope>
    <source>
        <strain evidence="1">28 12/20/2015</strain>
    </source>
</reference>
<dbReference type="EMBL" id="CAJVPW010050263">
    <property type="protein sequence ID" value="CAG8764501.1"/>
    <property type="molecule type" value="Genomic_DNA"/>
</dbReference>